<feature type="non-terminal residue" evidence="1">
    <location>
        <position position="34"/>
    </location>
</feature>
<organism evidence="1">
    <name type="scientific">marine sediment metagenome</name>
    <dbReference type="NCBI Taxonomy" id="412755"/>
    <lineage>
        <taxon>unclassified sequences</taxon>
        <taxon>metagenomes</taxon>
        <taxon>ecological metagenomes</taxon>
    </lineage>
</organism>
<sequence>MKQRFLMTAVILLCLCTSTVFSQKLTRASVEDSK</sequence>
<dbReference type="AlphaFoldDB" id="X1M9D1"/>
<accession>X1M9D1</accession>
<gene>
    <name evidence="1" type="ORF">S06H3_22465</name>
</gene>
<proteinExistence type="predicted"/>
<name>X1M9D1_9ZZZZ</name>
<reference evidence="1" key="1">
    <citation type="journal article" date="2014" name="Front. Microbiol.">
        <title>High frequency of phylogenetically diverse reductive dehalogenase-homologous genes in deep subseafloor sedimentary metagenomes.</title>
        <authorList>
            <person name="Kawai M."/>
            <person name="Futagami T."/>
            <person name="Toyoda A."/>
            <person name="Takaki Y."/>
            <person name="Nishi S."/>
            <person name="Hori S."/>
            <person name="Arai W."/>
            <person name="Tsubouchi T."/>
            <person name="Morono Y."/>
            <person name="Uchiyama I."/>
            <person name="Ito T."/>
            <person name="Fujiyama A."/>
            <person name="Inagaki F."/>
            <person name="Takami H."/>
        </authorList>
    </citation>
    <scope>NUCLEOTIDE SEQUENCE</scope>
    <source>
        <strain evidence="1">Expedition CK06-06</strain>
    </source>
</reference>
<dbReference type="EMBL" id="BARV01012015">
    <property type="protein sequence ID" value="GAI14706.1"/>
    <property type="molecule type" value="Genomic_DNA"/>
</dbReference>
<protein>
    <submittedName>
        <fullName evidence="1">Uncharacterized protein</fullName>
    </submittedName>
</protein>
<comment type="caution">
    <text evidence="1">The sequence shown here is derived from an EMBL/GenBank/DDBJ whole genome shotgun (WGS) entry which is preliminary data.</text>
</comment>
<evidence type="ECO:0000313" key="1">
    <source>
        <dbReference type="EMBL" id="GAI14706.1"/>
    </source>
</evidence>